<organism evidence="2 3">
    <name type="scientific">Olpidium bornovanus</name>
    <dbReference type="NCBI Taxonomy" id="278681"/>
    <lineage>
        <taxon>Eukaryota</taxon>
        <taxon>Fungi</taxon>
        <taxon>Fungi incertae sedis</taxon>
        <taxon>Olpidiomycota</taxon>
        <taxon>Olpidiomycotina</taxon>
        <taxon>Olpidiomycetes</taxon>
        <taxon>Olpidiales</taxon>
        <taxon>Olpidiaceae</taxon>
        <taxon>Olpidium</taxon>
    </lineage>
</organism>
<feature type="region of interest" description="Disordered" evidence="1">
    <location>
        <begin position="88"/>
        <end position="148"/>
    </location>
</feature>
<name>A0A8H7ZVD3_9FUNG</name>
<dbReference type="PANTHER" id="PTHR45725:SF18">
    <property type="entry name" value="ORC1-LIKE AAA ATPASE DOMAIN-CONTAINING PROTEIN"/>
    <property type="match status" value="1"/>
</dbReference>
<dbReference type="EMBL" id="JAEFCI010005999">
    <property type="protein sequence ID" value="KAG5459970.1"/>
    <property type="molecule type" value="Genomic_DNA"/>
</dbReference>
<evidence type="ECO:0000313" key="3">
    <source>
        <dbReference type="Proteomes" id="UP000673691"/>
    </source>
</evidence>
<evidence type="ECO:0000313" key="2">
    <source>
        <dbReference type="EMBL" id="KAG5459970.1"/>
    </source>
</evidence>
<dbReference type="InterPro" id="IPR051425">
    <property type="entry name" value="Formin_Homology"/>
</dbReference>
<accession>A0A8H7ZVD3</accession>
<keyword evidence="3" id="KW-1185">Reference proteome</keyword>
<comment type="caution">
    <text evidence="2">The sequence shown here is derived from an EMBL/GenBank/DDBJ whole genome shotgun (WGS) entry which is preliminary data.</text>
</comment>
<dbReference type="PANTHER" id="PTHR45725">
    <property type="entry name" value="FORMIN HOMOLOGY 2 FAMILY MEMBER"/>
    <property type="match status" value="1"/>
</dbReference>
<sequence>MSSAASLVAPAAGVGAAGGSRRDLLLPPFGPGGPLAGDLDLDASRKSLHASRPTVNSSLLGSSRNNVAAQVAGASSADRSAVAFGPELAPAPVPVPPKEPFAPAERKSSPRSRPPLPVPVIPARAAAPAGPGPGPGPGRGRGREASVVRGAEGAAAAAAFGGSAAAAGSLAGPAELLPGAAVPGAGAPAAAGNTLVDGAAGNAAAILFAQADRPQKQPLQTAAVRRARNEIAPQEARAAGASEGNGRAAREASKAPGGIPHSATKPHKFHRHQEDPGEGRTSPSPSLEDGRPVRSRVAPAVPPGPAVRRVREPPTEARRIAHRPTGLTRSTGVAERNATVLQCTGAYGRGDSNEPCWEVERRREAILAARRKADEKYNRRPLPDPTLEDACRQAHSKTAYILLEKGWVSLEISNFPPALSNCRVKGPATGSPSRSCINVEFTPRSLSPDKDTGSILLTDENAPRSFAEVLMRGSSIQDMPRCAETELPLTGDLIKEVPVPVDTPVPPPPIDTPMKLDVSTLDPALSAPPTGKPVRNTRYSANTEWGRSTNWLTQPMQNTALYESEQTPPTF</sequence>
<feature type="compositionally biased region" description="Basic and acidic residues" evidence="1">
    <location>
        <begin position="309"/>
        <end position="319"/>
    </location>
</feature>
<feature type="region of interest" description="Disordered" evidence="1">
    <location>
        <begin position="233"/>
        <end position="331"/>
    </location>
</feature>
<dbReference type="Proteomes" id="UP000673691">
    <property type="component" value="Unassembled WGS sequence"/>
</dbReference>
<feature type="non-terminal residue" evidence="2">
    <location>
        <position position="571"/>
    </location>
</feature>
<dbReference type="AlphaFoldDB" id="A0A8H7ZVD3"/>
<gene>
    <name evidence="2" type="ORF">BJ554DRAFT_8046</name>
</gene>
<protein>
    <submittedName>
        <fullName evidence="2">Uncharacterized protein</fullName>
    </submittedName>
</protein>
<feature type="region of interest" description="Disordered" evidence="1">
    <location>
        <begin position="1"/>
        <end position="40"/>
    </location>
</feature>
<proteinExistence type="predicted"/>
<feature type="compositionally biased region" description="Pro residues" evidence="1">
    <location>
        <begin position="89"/>
        <end position="100"/>
    </location>
</feature>
<reference evidence="2 3" key="1">
    <citation type="journal article" name="Sci. Rep.">
        <title>Genome-scale phylogenetic analyses confirm Olpidium as the closest living zoosporic fungus to the non-flagellated, terrestrial fungi.</title>
        <authorList>
            <person name="Chang Y."/>
            <person name="Rochon D."/>
            <person name="Sekimoto S."/>
            <person name="Wang Y."/>
            <person name="Chovatia M."/>
            <person name="Sandor L."/>
            <person name="Salamov A."/>
            <person name="Grigoriev I.V."/>
            <person name="Stajich J.E."/>
            <person name="Spatafora J.W."/>
        </authorList>
    </citation>
    <scope>NUCLEOTIDE SEQUENCE [LARGE SCALE GENOMIC DNA]</scope>
    <source>
        <strain evidence="2">S191</strain>
    </source>
</reference>
<evidence type="ECO:0000256" key="1">
    <source>
        <dbReference type="SAM" id="MobiDB-lite"/>
    </source>
</evidence>
<feature type="compositionally biased region" description="Low complexity" evidence="1">
    <location>
        <begin position="1"/>
        <end position="14"/>
    </location>
</feature>